<organism evidence="1 2">
    <name type="scientific">Nicrophorus vespilloides</name>
    <name type="common">Boreal carrion beetle</name>
    <dbReference type="NCBI Taxonomy" id="110193"/>
    <lineage>
        <taxon>Eukaryota</taxon>
        <taxon>Metazoa</taxon>
        <taxon>Ecdysozoa</taxon>
        <taxon>Arthropoda</taxon>
        <taxon>Hexapoda</taxon>
        <taxon>Insecta</taxon>
        <taxon>Pterygota</taxon>
        <taxon>Neoptera</taxon>
        <taxon>Endopterygota</taxon>
        <taxon>Coleoptera</taxon>
        <taxon>Polyphaga</taxon>
        <taxon>Staphyliniformia</taxon>
        <taxon>Silphidae</taxon>
        <taxon>Nicrophorinae</taxon>
        <taxon>Nicrophorus</taxon>
    </lineage>
</organism>
<name>A0ABM1NET4_NICVS</name>
<evidence type="ECO:0000313" key="2">
    <source>
        <dbReference type="RefSeq" id="XP_017785334.1"/>
    </source>
</evidence>
<keyword evidence="1" id="KW-1185">Reference proteome</keyword>
<proteinExistence type="predicted"/>
<dbReference type="GeneID" id="108568640"/>
<accession>A0ABM1NET4</accession>
<dbReference type="RefSeq" id="XP_017785334.1">
    <property type="nucleotide sequence ID" value="XM_017929845.1"/>
</dbReference>
<evidence type="ECO:0000313" key="1">
    <source>
        <dbReference type="Proteomes" id="UP000695000"/>
    </source>
</evidence>
<gene>
    <name evidence="2" type="primary">LOC108568640</name>
</gene>
<protein>
    <submittedName>
        <fullName evidence="2">Uncharacterized protein LOC108568640</fullName>
    </submittedName>
</protein>
<reference evidence="2" key="1">
    <citation type="submission" date="2025-08" db="UniProtKB">
        <authorList>
            <consortium name="RefSeq"/>
        </authorList>
    </citation>
    <scope>IDENTIFICATION</scope>
    <source>
        <tissue evidence="2">Whole Larva</tissue>
    </source>
</reference>
<dbReference type="Proteomes" id="UP000695000">
    <property type="component" value="Unplaced"/>
</dbReference>
<sequence>MDGNYVLLMRVLKVHYKNRLNILDEALKVIKEYSSKPLSDQNEYDDTSQILQNMLNDLPCDILKYFLSMVPLPKNKENLETNKTDIPNINEILKRYLNEDEQPESSSSVLDIKKRKTPKDFESMKPLRVVKKVENEVKSVLPVVKKPIIRSRRKTGNDNPIECKKLLDICVEYLIKNKTRLNQDYLTMKSKVWNMVNSNSYDGVVQEQLYTVIRDLNRKIKWMRLLDSDEVSEELLTEEYGSSEVFVKEKHMDGALSEGAYSMSDNLRTAILGYIYG</sequence>